<protein>
    <submittedName>
        <fullName evidence="1">Uncharacterized protein</fullName>
    </submittedName>
</protein>
<dbReference type="AlphaFoldDB" id="A0A9P7KBE1"/>
<keyword evidence="2" id="KW-1185">Reference proteome</keyword>
<name>A0A9P7KBE1_9AGAR</name>
<dbReference type="Proteomes" id="UP000775547">
    <property type="component" value="Unassembled WGS sequence"/>
</dbReference>
<dbReference type="OrthoDB" id="4476201at2759"/>
<evidence type="ECO:0000313" key="2">
    <source>
        <dbReference type="Proteomes" id="UP000775547"/>
    </source>
</evidence>
<reference evidence="1" key="2">
    <citation type="submission" date="2021-10" db="EMBL/GenBank/DDBJ databases">
        <title>Phylogenomics reveals ancestral predisposition of the termite-cultivated fungus Termitomyces towards a domesticated lifestyle.</title>
        <authorList>
            <person name="Auxier B."/>
            <person name="Grum-Grzhimaylo A."/>
            <person name="Cardenas M.E."/>
            <person name="Lodge J.D."/>
            <person name="Laessoe T."/>
            <person name="Pedersen O."/>
            <person name="Smith M.E."/>
            <person name="Kuyper T.W."/>
            <person name="Franco-Molano E.A."/>
            <person name="Baroni T.J."/>
            <person name="Aanen D.K."/>
        </authorList>
    </citation>
    <scope>NUCLEOTIDE SEQUENCE</scope>
    <source>
        <strain evidence="1">AP01</strain>
        <tissue evidence="1">Mycelium</tissue>
    </source>
</reference>
<reference evidence="1" key="1">
    <citation type="submission" date="2020-07" db="EMBL/GenBank/DDBJ databases">
        <authorList>
            <person name="Nieuwenhuis M."/>
            <person name="Van De Peppel L.J.J."/>
        </authorList>
    </citation>
    <scope>NUCLEOTIDE SEQUENCE</scope>
    <source>
        <strain evidence="1">AP01</strain>
        <tissue evidence="1">Mycelium</tissue>
    </source>
</reference>
<dbReference type="EMBL" id="JABCKV010000035">
    <property type="protein sequence ID" value="KAG5645641.1"/>
    <property type="molecule type" value="Genomic_DNA"/>
</dbReference>
<accession>A0A9P7KBE1</accession>
<organism evidence="1 2">
    <name type="scientific">Asterophora parasitica</name>
    <dbReference type="NCBI Taxonomy" id="117018"/>
    <lineage>
        <taxon>Eukaryota</taxon>
        <taxon>Fungi</taxon>
        <taxon>Dikarya</taxon>
        <taxon>Basidiomycota</taxon>
        <taxon>Agaricomycotina</taxon>
        <taxon>Agaricomycetes</taxon>
        <taxon>Agaricomycetidae</taxon>
        <taxon>Agaricales</taxon>
        <taxon>Tricholomatineae</taxon>
        <taxon>Lyophyllaceae</taxon>
        <taxon>Asterophora</taxon>
    </lineage>
</organism>
<proteinExistence type="predicted"/>
<evidence type="ECO:0000313" key="1">
    <source>
        <dbReference type="EMBL" id="KAG5645641.1"/>
    </source>
</evidence>
<sequence>MSETSSVPPFKSSKDATQQSDEALLASLGYKQEFKRAFTPLEVDANTAGSVAAVSSIDWGCAVQIMAAVNIGSNEKFEPTSAQTL</sequence>
<gene>
    <name evidence="1" type="ORF">DXG03_005632</name>
</gene>
<comment type="caution">
    <text evidence="1">The sequence shown here is derived from an EMBL/GenBank/DDBJ whole genome shotgun (WGS) entry which is preliminary data.</text>
</comment>